<gene>
    <name evidence="13" type="ORF">DXH78_01645</name>
</gene>
<sequence>MIGCGIGTSRRDKATAALIWSGASLVTVTAHVGVVAWMLHVDPVVAADSSPPTAIMLELAIAPEAMQAEMTDIASDKTSADENAAAQERKRQDEPQKPQAEEAKDPSYEKTVEHEVSKEKVPVIEEAEVKLPPERTEPAKKPEPKPARQKASTSQRASRASNAKRQAQLQTRQSDRFAAAQTSEGMAMSPATWQSRLMAHLETRKRYPGDAGARMGIVYVRFTIDNAGNVLNVAVARSSGVGGFDQEGLAMVRRASPVPPPPPGVNRSITVPIRFNTN</sequence>
<dbReference type="EMBL" id="QRGO01000001">
    <property type="protein sequence ID" value="RDV03407.1"/>
    <property type="molecule type" value="Genomic_DNA"/>
</dbReference>
<evidence type="ECO:0000256" key="8">
    <source>
        <dbReference type="ARBA" id="ARBA00022989"/>
    </source>
</evidence>
<protein>
    <submittedName>
        <fullName evidence="13">Energy transducer TonB</fullName>
    </submittedName>
</protein>
<proteinExistence type="inferred from homology"/>
<accession>A0A371B7C8</accession>
<evidence type="ECO:0000313" key="14">
    <source>
        <dbReference type="Proteomes" id="UP000263993"/>
    </source>
</evidence>
<dbReference type="GO" id="GO:0031992">
    <property type="term" value="F:energy transducer activity"/>
    <property type="evidence" value="ECO:0007669"/>
    <property type="project" value="TreeGrafter"/>
</dbReference>
<dbReference type="GO" id="GO:0015031">
    <property type="term" value="P:protein transport"/>
    <property type="evidence" value="ECO:0007669"/>
    <property type="project" value="UniProtKB-KW"/>
</dbReference>
<dbReference type="Pfam" id="PF03544">
    <property type="entry name" value="TonB_C"/>
    <property type="match status" value="1"/>
</dbReference>
<comment type="subcellular location">
    <subcellularLocation>
        <location evidence="1">Cell inner membrane</location>
        <topology evidence="1">Single-pass membrane protein</topology>
        <orientation evidence="1">Periplasmic side</orientation>
    </subcellularLocation>
</comment>
<dbReference type="Gene3D" id="3.30.1150.10">
    <property type="match status" value="1"/>
</dbReference>
<feature type="domain" description="TonB C-terminal" evidence="12">
    <location>
        <begin position="192"/>
        <end position="278"/>
    </location>
</feature>
<dbReference type="Proteomes" id="UP000263993">
    <property type="component" value="Unassembled WGS sequence"/>
</dbReference>
<evidence type="ECO:0000256" key="11">
    <source>
        <dbReference type="SAM" id="Phobius"/>
    </source>
</evidence>
<keyword evidence="4" id="KW-1003">Cell membrane</keyword>
<keyword evidence="9 11" id="KW-0472">Membrane</keyword>
<evidence type="ECO:0000256" key="2">
    <source>
        <dbReference type="ARBA" id="ARBA00006555"/>
    </source>
</evidence>
<keyword evidence="8 11" id="KW-1133">Transmembrane helix</keyword>
<evidence type="ECO:0000256" key="1">
    <source>
        <dbReference type="ARBA" id="ARBA00004383"/>
    </source>
</evidence>
<dbReference type="GO" id="GO:0055085">
    <property type="term" value="P:transmembrane transport"/>
    <property type="evidence" value="ECO:0007669"/>
    <property type="project" value="InterPro"/>
</dbReference>
<dbReference type="AlphaFoldDB" id="A0A371B7C8"/>
<keyword evidence="7" id="KW-0653">Protein transport</keyword>
<evidence type="ECO:0000256" key="9">
    <source>
        <dbReference type="ARBA" id="ARBA00023136"/>
    </source>
</evidence>
<evidence type="ECO:0000259" key="12">
    <source>
        <dbReference type="PROSITE" id="PS52015"/>
    </source>
</evidence>
<dbReference type="OrthoDB" id="7433592at2"/>
<evidence type="ECO:0000256" key="6">
    <source>
        <dbReference type="ARBA" id="ARBA00022692"/>
    </source>
</evidence>
<feature type="transmembrane region" description="Helical" evidence="11">
    <location>
        <begin position="17"/>
        <end position="39"/>
    </location>
</feature>
<keyword evidence="5" id="KW-0997">Cell inner membrane</keyword>
<dbReference type="PANTHER" id="PTHR33446:SF2">
    <property type="entry name" value="PROTEIN TONB"/>
    <property type="match status" value="1"/>
</dbReference>
<reference evidence="14" key="1">
    <citation type="submission" date="2018-08" db="EMBL/GenBank/DDBJ databases">
        <authorList>
            <person name="Kim S.-J."/>
            <person name="Jung G.-Y."/>
        </authorList>
    </citation>
    <scope>NUCLEOTIDE SEQUENCE [LARGE SCALE GENOMIC DNA]</scope>
    <source>
        <strain evidence="14">GY_H</strain>
    </source>
</reference>
<organism evidence="13 14">
    <name type="scientific">Undibacter mobilis</name>
    <dbReference type="NCBI Taxonomy" id="2292256"/>
    <lineage>
        <taxon>Bacteria</taxon>
        <taxon>Pseudomonadati</taxon>
        <taxon>Pseudomonadota</taxon>
        <taxon>Alphaproteobacteria</taxon>
        <taxon>Hyphomicrobiales</taxon>
        <taxon>Nitrobacteraceae</taxon>
        <taxon>Undibacter</taxon>
    </lineage>
</organism>
<evidence type="ECO:0000256" key="3">
    <source>
        <dbReference type="ARBA" id="ARBA00022448"/>
    </source>
</evidence>
<dbReference type="SUPFAM" id="SSF74653">
    <property type="entry name" value="TolA/TonB C-terminal domain"/>
    <property type="match status" value="1"/>
</dbReference>
<dbReference type="InterPro" id="IPR006260">
    <property type="entry name" value="TonB/TolA_C"/>
</dbReference>
<name>A0A371B7C8_9BRAD</name>
<comment type="similarity">
    <text evidence="2">Belongs to the TonB family.</text>
</comment>
<evidence type="ECO:0000256" key="5">
    <source>
        <dbReference type="ARBA" id="ARBA00022519"/>
    </source>
</evidence>
<dbReference type="InterPro" id="IPR037682">
    <property type="entry name" value="TonB_C"/>
</dbReference>
<evidence type="ECO:0000256" key="7">
    <source>
        <dbReference type="ARBA" id="ARBA00022927"/>
    </source>
</evidence>
<keyword evidence="3" id="KW-0813">Transport</keyword>
<keyword evidence="14" id="KW-1185">Reference proteome</keyword>
<dbReference type="NCBIfam" id="TIGR01352">
    <property type="entry name" value="tonB_Cterm"/>
    <property type="match status" value="1"/>
</dbReference>
<evidence type="ECO:0000313" key="13">
    <source>
        <dbReference type="EMBL" id="RDV03407.1"/>
    </source>
</evidence>
<feature type="compositionally biased region" description="Basic and acidic residues" evidence="10">
    <location>
        <begin position="87"/>
        <end position="146"/>
    </location>
</feature>
<feature type="compositionally biased region" description="Polar residues" evidence="10">
    <location>
        <begin position="152"/>
        <end position="172"/>
    </location>
</feature>
<dbReference type="InterPro" id="IPR051045">
    <property type="entry name" value="TonB-dependent_transducer"/>
</dbReference>
<dbReference type="PROSITE" id="PS52015">
    <property type="entry name" value="TONB_CTD"/>
    <property type="match status" value="1"/>
</dbReference>
<dbReference type="PANTHER" id="PTHR33446">
    <property type="entry name" value="PROTEIN TONB-RELATED"/>
    <property type="match status" value="1"/>
</dbReference>
<comment type="caution">
    <text evidence="13">The sequence shown here is derived from an EMBL/GenBank/DDBJ whole genome shotgun (WGS) entry which is preliminary data.</text>
</comment>
<keyword evidence="6 11" id="KW-0812">Transmembrane</keyword>
<evidence type="ECO:0000256" key="10">
    <source>
        <dbReference type="SAM" id="MobiDB-lite"/>
    </source>
</evidence>
<dbReference type="GO" id="GO:0098797">
    <property type="term" value="C:plasma membrane protein complex"/>
    <property type="evidence" value="ECO:0007669"/>
    <property type="project" value="TreeGrafter"/>
</dbReference>
<evidence type="ECO:0000256" key="4">
    <source>
        <dbReference type="ARBA" id="ARBA00022475"/>
    </source>
</evidence>
<feature type="region of interest" description="Disordered" evidence="10">
    <location>
        <begin position="73"/>
        <end position="191"/>
    </location>
</feature>